<dbReference type="Proteomes" id="UP001589585">
    <property type="component" value="Unassembled WGS sequence"/>
</dbReference>
<dbReference type="CDD" id="cd03820">
    <property type="entry name" value="GT4_AmsD-like"/>
    <property type="match status" value="1"/>
</dbReference>
<keyword evidence="2" id="KW-0328">Glycosyltransferase</keyword>
<evidence type="ECO:0000313" key="2">
    <source>
        <dbReference type="EMBL" id="MFB9057612.1"/>
    </source>
</evidence>
<dbReference type="SUPFAM" id="SSF53756">
    <property type="entry name" value="UDP-Glycosyltransferase/glycogen phosphorylase"/>
    <property type="match status" value="1"/>
</dbReference>
<dbReference type="InterPro" id="IPR050194">
    <property type="entry name" value="Glycosyltransferase_grp1"/>
</dbReference>
<gene>
    <name evidence="2" type="ORF">ACFFU9_12760</name>
</gene>
<dbReference type="RefSeq" id="WP_379861853.1">
    <property type="nucleotide sequence ID" value="NZ_JBHMFC010000081.1"/>
</dbReference>
<sequence length="370" mass="42401">MSSKIKLLYITNQICGSGGLERVLSIKASYLAENLDYEVHILTLNQGDTPLFYKFSDQLIYHNVTAKGSKFNYFLSYKKGLKQAVNQIKPDIILVCDDGLKGLFVPWFINKPCPMVYERHVSKNIEIKNDKQSLLQKIKLKLTYALMDFGAKQYDTFIVLTHGNLKEWALKNIQVISNPLSFYPSEFSTLQNKMVIAVGKHCYQKGYNRLLQSWKMVIDKHPEWKLEIYGTIDKKEGLLELAHKLQIEKTVTFFPPEKNIGEKYQKASIYAMSSRYEGFGMVLTEAMAYGVPCVSFDCPHGPGDIIKNGVDGFLVPNHNIPGFADKICELIENESLRQSMGHNARVNVLRYQPEKIVHQWDLLFQQLISK</sequence>
<protein>
    <submittedName>
        <fullName evidence="2">Glycosyltransferase family 4 protein</fullName>
        <ecNumber evidence="2">2.4.-.-</ecNumber>
    </submittedName>
</protein>
<dbReference type="EC" id="2.4.-.-" evidence="2"/>
<dbReference type="PANTHER" id="PTHR45947:SF3">
    <property type="entry name" value="SULFOQUINOVOSYL TRANSFERASE SQD2"/>
    <property type="match status" value="1"/>
</dbReference>
<name>A0ABV5FDS0_9FLAO</name>
<comment type="caution">
    <text evidence="2">The sequence shown here is derived from an EMBL/GenBank/DDBJ whole genome shotgun (WGS) entry which is preliminary data.</text>
</comment>
<dbReference type="Pfam" id="PF00534">
    <property type="entry name" value="Glycos_transf_1"/>
    <property type="match status" value="1"/>
</dbReference>
<accession>A0ABV5FDS0</accession>
<proteinExistence type="predicted"/>
<dbReference type="Gene3D" id="3.40.50.2000">
    <property type="entry name" value="Glycogen Phosphorylase B"/>
    <property type="match status" value="2"/>
</dbReference>
<evidence type="ECO:0000259" key="1">
    <source>
        <dbReference type="Pfam" id="PF00534"/>
    </source>
</evidence>
<evidence type="ECO:0000313" key="3">
    <source>
        <dbReference type="Proteomes" id="UP001589585"/>
    </source>
</evidence>
<dbReference type="InterPro" id="IPR001296">
    <property type="entry name" value="Glyco_trans_1"/>
</dbReference>
<feature type="domain" description="Glycosyl transferase family 1" evidence="1">
    <location>
        <begin position="191"/>
        <end position="345"/>
    </location>
</feature>
<dbReference type="EMBL" id="JBHMFC010000081">
    <property type="protein sequence ID" value="MFB9057612.1"/>
    <property type="molecule type" value="Genomic_DNA"/>
</dbReference>
<dbReference type="GO" id="GO:0016757">
    <property type="term" value="F:glycosyltransferase activity"/>
    <property type="evidence" value="ECO:0007669"/>
    <property type="project" value="UniProtKB-KW"/>
</dbReference>
<organism evidence="2 3">
    <name type="scientific">Mariniflexile ostreae</name>
    <dbReference type="NCBI Taxonomy" id="1520892"/>
    <lineage>
        <taxon>Bacteria</taxon>
        <taxon>Pseudomonadati</taxon>
        <taxon>Bacteroidota</taxon>
        <taxon>Flavobacteriia</taxon>
        <taxon>Flavobacteriales</taxon>
        <taxon>Flavobacteriaceae</taxon>
        <taxon>Mariniflexile</taxon>
    </lineage>
</organism>
<keyword evidence="3" id="KW-1185">Reference proteome</keyword>
<dbReference type="PANTHER" id="PTHR45947">
    <property type="entry name" value="SULFOQUINOVOSYL TRANSFERASE SQD2"/>
    <property type="match status" value="1"/>
</dbReference>
<reference evidence="2 3" key="1">
    <citation type="submission" date="2024-09" db="EMBL/GenBank/DDBJ databases">
        <authorList>
            <person name="Sun Q."/>
            <person name="Mori K."/>
        </authorList>
    </citation>
    <scope>NUCLEOTIDE SEQUENCE [LARGE SCALE GENOMIC DNA]</scope>
    <source>
        <strain evidence="2 3">CECT 8622</strain>
    </source>
</reference>
<keyword evidence="2" id="KW-0808">Transferase</keyword>